<dbReference type="Proteomes" id="UP000706122">
    <property type="component" value="Unassembled WGS sequence"/>
</dbReference>
<gene>
    <name evidence="2" type="ORF">GS551_05420</name>
</gene>
<sequence>MVVQVDDTLFPDIQEVLMVYLAPLGETDTEPPIADDSDDPDSVGVGIQINRVGGHNDGISDYPRVQITCHHPDPRGASLLARKVANYMERIIDASIVVEDEPKPIGIDSCRVDTPPESEPYENPDARREVAFYALSLQKPWRI</sequence>
<feature type="region of interest" description="Disordered" evidence="1">
    <location>
        <begin position="105"/>
        <end position="124"/>
    </location>
</feature>
<evidence type="ECO:0000256" key="1">
    <source>
        <dbReference type="SAM" id="MobiDB-lite"/>
    </source>
</evidence>
<protein>
    <recommendedName>
        <fullName evidence="4">Tail terminator</fullName>
    </recommendedName>
</protein>
<name>A0AAE2W4B7_RHOHA</name>
<dbReference type="AlphaFoldDB" id="A0AAE2W4B7"/>
<reference evidence="2" key="1">
    <citation type="submission" date="2019-11" db="EMBL/GenBank/DDBJ databases">
        <title>Spread of Macrolides and rifampicin resistant Rhodococcus equi in clinical isolates in the USA.</title>
        <authorList>
            <person name="Alvarez-Narvaez S."/>
            <person name="Huber L."/>
            <person name="Cohen N.D."/>
            <person name="Slovis N."/>
            <person name="Greiter M."/>
            <person name="Giguere S."/>
            <person name="Hart K."/>
        </authorList>
    </citation>
    <scope>NUCLEOTIDE SEQUENCE</scope>
    <source>
        <strain evidence="2">Lh_5</strain>
    </source>
</reference>
<evidence type="ECO:0000313" key="2">
    <source>
        <dbReference type="EMBL" id="MBM4713641.1"/>
    </source>
</evidence>
<evidence type="ECO:0008006" key="4">
    <source>
        <dbReference type="Google" id="ProtNLM"/>
    </source>
</evidence>
<accession>A0AAE2W4B7</accession>
<comment type="caution">
    <text evidence="2">The sequence shown here is derived from an EMBL/GenBank/DDBJ whole genome shotgun (WGS) entry which is preliminary data.</text>
</comment>
<evidence type="ECO:0000313" key="3">
    <source>
        <dbReference type="Proteomes" id="UP000706122"/>
    </source>
</evidence>
<proteinExistence type="predicted"/>
<dbReference type="EMBL" id="WUYC01000001">
    <property type="protein sequence ID" value="MBM4713641.1"/>
    <property type="molecule type" value="Genomic_DNA"/>
</dbReference>
<organism evidence="2 3">
    <name type="scientific">Rhodococcus hoagii</name>
    <name type="common">Corynebacterium equii</name>
    <dbReference type="NCBI Taxonomy" id="43767"/>
    <lineage>
        <taxon>Bacteria</taxon>
        <taxon>Bacillati</taxon>
        <taxon>Actinomycetota</taxon>
        <taxon>Actinomycetes</taxon>
        <taxon>Mycobacteriales</taxon>
        <taxon>Nocardiaceae</taxon>
        <taxon>Prescottella</taxon>
    </lineage>
</organism>